<evidence type="ECO:0000313" key="2">
    <source>
        <dbReference type="Proteomes" id="UP000694892"/>
    </source>
</evidence>
<accession>A0A974HQM9</accession>
<organism evidence="1 2">
    <name type="scientific">Xenopus laevis</name>
    <name type="common">African clawed frog</name>
    <dbReference type="NCBI Taxonomy" id="8355"/>
    <lineage>
        <taxon>Eukaryota</taxon>
        <taxon>Metazoa</taxon>
        <taxon>Chordata</taxon>
        <taxon>Craniata</taxon>
        <taxon>Vertebrata</taxon>
        <taxon>Euteleostomi</taxon>
        <taxon>Amphibia</taxon>
        <taxon>Batrachia</taxon>
        <taxon>Anura</taxon>
        <taxon>Pipoidea</taxon>
        <taxon>Pipidae</taxon>
        <taxon>Xenopodinae</taxon>
        <taxon>Xenopus</taxon>
        <taxon>Xenopus</taxon>
    </lineage>
</organism>
<proteinExistence type="predicted"/>
<dbReference type="AlphaFoldDB" id="A0A974HQM9"/>
<protein>
    <submittedName>
        <fullName evidence="1">Uncharacterized protein</fullName>
    </submittedName>
</protein>
<evidence type="ECO:0000313" key="1">
    <source>
        <dbReference type="EMBL" id="OCT86356.1"/>
    </source>
</evidence>
<reference evidence="2" key="1">
    <citation type="journal article" date="2016" name="Nature">
        <title>Genome evolution in the allotetraploid frog Xenopus laevis.</title>
        <authorList>
            <person name="Session A.M."/>
            <person name="Uno Y."/>
            <person name="Kwon T."/>
            <person name="Chapman J.A."/>
            <person name="Toyoda A."/>
            <person name="Takahashi S."/>
            <person name="Fukui A."/>
            <person name="Hikosaka A."/>
            <person name="Suzuki A."/>
            <person name="Kondo M."/>
            <person name="van Heeringen S.J."/>
            <person name="Quigley I."/>
            <person name="Heinz S."/>
            <person name="Ogino H."/>
            <person name="Ochi H."/>
            <person name="Hellsten U."/>
            <person name="Lyons J.B."/>
            <person name="Simakov O."/>
            <person name="Putnam N."/>
            <person name="Stites J."/>
            <person name="Kuroki Y."/>
            <person name="Tanaka T."/>
            <person name="Michiue T."/>
            <person name="Watanabe M."/>
            <person name="Bogdanovic O."/>
            <person name="Lister R."/>
            <person name="Georgiou G."/>
            <person name="Paranjpe S.S."/>
            <person name="van Kruijsbergen I."/>
            <person name="Shu S."/>
            <person name="Carlson J."/>
            <person name="Kinoshita T."/>
            <person name="Ohta Y."/>
            <person name="Mawaribuchi S."/>
            <person name="Jenkins J."/>
            <person name="Grimwood J."/>
            <person name="Schmutz J."/>
            <person name="Mitros T."/>
            <person name="Mozaffari S.V."/>
            <person name="Suzuki Y."/>
            <person name="Haramoto Y."/>
            <person name="Yamamoto T.S."/>
            <person name="Takagi C."/>
            <person name="Heald R."/>
            <person name="Miller K."/>
            <person name="Haudenschild C."/>
            <person name="Kitzman J."/>
            <person name="Nakayama T."/>
            <person name="Izutsu Y."/>
            <person name="Robert J."/>
            <person name="Fortriede J."/>
            <person name="Burns K."/>
            <person name="Lotay V."/>
            <person name="Karimi K."/>
            <person name="Yasuoka Y."/>
            <person name="Dichmann D.S."/>
            <person name="Flajnik M.F."/>
            <person name="Houston D.W."/>
            <person name="Shendure J."/>
            <person name="DuPasquier L."/>
            <person name="Vize P.D."/>
            <person name="Zorn A.M."/>
            <person name="Ito M."/>
            <person name="Marcotte E.M."/>
            <person name="Wallingford J.B."/>
            <person name="Ito Y."/>
            <person name="Asashima M."/>
            <person name="Ueno N."/>
            <person name="Matsuda Y."/>
            <person name="Veenstra G.J."/>
            <person name="Fujiyama A."/>
            <person name="Harland R.M."/>
            <person name="Taira M."/>
            <person name="Rokhsar D.S."/>
        </authorList>
    </citation>
    <scope>NUCLEOTIDE SEQUENCE [LARGE SCALE GENOMIC DNA]</scope>
    <source>
        <strain evidence="2">J</strain>
    </source>
</reference>
<dbReference type="Proteomes" id="UP000694892">
    <property type="component" value="Chromosome 3S"/>
</dbReference>
<dbReference type="EMBL" id="CM004471">
    <property type="protein sequence ID" value="OCT86356.1"/>
    <property type="molecule type" value="Genomic_DNA"/>
</dbReference>
<sequence>MAWAGCRLQKVPELTPGTQPRQVDHMDRYAIHSLGTGKLSAKGILPGRNTTPKCKVLVYSKDPVVYNFFLKP</sequence>
<gene>
    <name evidence="1" type="ORF">XELAEV_18020050mg</name>
</gene>
<name>A0A974HQM9_XENLA</name>